<proteinExistence type="predicted"/>
<name>F0W5M4_9STRA</name>
<dbReference type="EMBL" id="FR824066">
    <property type="protein sequence ID" value="CCA16415.1"/>
    <property type="molecule type" value="Genomic_DNA"/>
</dbReference>
<dbReference type="AlphaFoldDB" id="F0W5M4"/>
<evidence type="ECO:0000313" key="1">
    <source>
        <dbReference type="EMBL" id="CCA16415.1"/>
    </source>
</evidence>
<reference evidence="1" key="1">
    <citation type="journal article" date="2011" name="PLoS Biol.">
        <title>Gene gain and loss during evolution of obligate parasitism in the white rust pathogen of Arabidopsis thaliana.</title>
        <authorList>
            <person name="Kemen E."/>
            <person name="Gardiner A."/>
            <person name="Schultz-Larsen T."/>
            <person name="Kemen A.C."/>
            <person name="Balmuth A.L."/>
            <person name="Robert-Seilaniantz A."/>
            <person name="Bailey K."/>
            <person name="Holub E."/>
            <person name="Studholme D.J."/>
            <person name="Maclean D."/>
            <person name="Jones J.D."/>
        </authorList>
    </citation>
    <scope>NUCLEOTIDE SEQUENCE</scope>
</reference>
<accession>F0W5M4</accession>
<sequence>MSLAQDENDACRKKAWSIDERSLEEFSEHGTSTERREALMMISELDKCDCNSSPRNKIIQREHELRPDEDVILRQ</sequence>
<reference evidence="1" key="2">
    <citation type="submission" date="2011-02" db="EMBL/GenBank/DDBJ databases">
        <authorList>
            <person name="MacLean D."/>
        </authorList>
    </citation>
    <scope>NUCLEOTIDE SEQUENCE</scope>
</reference>
<protein>
    <submittedName>
        <fullName evidence="1">AlNc14C21G2189 protein</fullName>
    </submittedName>
</protein>
<organism evidence="1">
    <name type="scientific">Albugo laibachii Nc14</name>
    <dbReference type="NCBI Taxonomy" id="890382"/>
    <lineage>
        <taxon>Eukaryota</taxon>
        <taxon>Sar</taxon>
        <taxon>Stramenopiles</taxon>
        <taxon>Oomycota</taxon>
        <taxon>Peronosporomycetes</taxon>
        <taxon>Albuginales</taxon>
        <taxon>Albuginaceae</taxon>
        <taxon>Albugo</taxon>
    </lineage>
</organism>
<dbReference type="HOGENOM" id="CLU_2676217_0_0_1"/>
<gene>
    <name evidence="1" type="primary">AlNc14C21G2189</name>
    <name evidence="1" type="ORF">ALNC14_025580</name>
</gene>